<evidence type="ECO:0000313" key="1">
    <source>
        <dbReference type="EMBL" id="OTG21065.1"/>
    </source>
</evidence>
<dbReference type="InParanoid" id="A0A251UCL1"/>
<gene>
    <name evidence="1" type="ORF">HannXRQ_Chr07g0200071</name>
</gene>
<protein>
    <submittedName>
        <fullName evidence="1">Uncharacterized protein</fullName>
    </submittedName>
</protein>
<evidence type="ECO:0000313" key="2">
    <source>
        <dbReference type="Proteomes" id="UP000215914"/>
    </source>
</evidence>
<sequence>MNVHEHLTERSRTPYRTFTNTIERTRPLFMFVHLTNRTKFLVRVRSFIKRTNINELTAERFTNCSLNVWFVYSLGT</sequence>
<dbReference type="Proteomes" id="UP000215914">
    <property type="component" value="Chromosome 7"/>
</dbReference>
<keyword evidence="2" id="KW-1185">Reference proteome</keyword>
<name>A0A251UCL1_HELAN</name>
<accession>A0A251UCL1</accession>
<proteinExistence type="predicted"/>
<reference evidence="2" key="1">
    <citation type="journal article" date="2017" name="Nature">
        <title>The sunflower genome provides insights into oil metabolism, flowering and Asterid evolution.</title>
        <authorList>
            <person name="Badouin H."/>
            <person name="Gouzy J."/>
            <person name="Grassa C.J."/>
            <person name="Murat F."/>
            <person name="Staton S.E."/>
            <person name="Cottret L."/>
            <person name="Lelandais-Briere C."/>
            <person name="Owens G.L."/>
            <person name="Carrere S."/>
            <person name="Mayjonade B."/>
            <person name="Legrand L."/>
            <person name="Gill N."/>
            <person name="Kane N.C."/>
            <person name="Bowers J.E."/>
            <person name="Hubner S."/>
            <person name="Bellec A."/>
            <person name="Berard A."/>
            <person name="Berges H."/>
            <person name="Blanchet N."/>
            <person name="Boniface M.C."/>
            <person name="Brunel D."/>
            <person name="Catrice O."/>
            <person name="Chaidir N."/>
            <person name="Claudel C."/>
            <person name="Donnadieu C."/>
            <person name="Faraut T."/>
            <person name="Fievet G."/>
            <person name="Helmstetter N."/>
            <person name="King M."/>
            <person name="Knapp S.J."/>
            <person name="Lai Z."/>
            <person name="Le Paslier M.C."/>
            <person name="Lippi Y."/>
            <person name="Lorenzon L."/>
            <person name="Mandel J.R."/>
            <person name="Marage G."/>
            <person name="Marchand G."/>
            <person name="Marquand E."/>
            <person name="Bret-Mestries E."/>
            <person name="Morien E."/>
            <person name="Nambeesan S."/>
            <person name="Nguyen T."/>
            <person name="Pegot-Espagnet P."/>
            <person name="Pouilly N."/>
            <person name="Raftis F."/>
            <person name="Sallet E."/>
            <person name="Schiex T."/>
            <person name="Thomas J."/>
            <person name="Vandecasteele C."/>
            <person name="Vares D."/>
            <person name="Vear F."/>
            <person name="Vautrin S."/>
            <person name="Crespi M."/>
            <person name="Mangin B."/>
            <person name="Burke J.M."/>
            <person name="Salse J."/>
            <person name="Munos S."/>
            <person name="Vincourt P."/>
            <person name="Rieseberg L.H."/>
            <person name="Langlade N.B."/>
        </authorList>
    </citation>
    <scope>NUCLEOTIDE SEQUENCE [LARGE SCALE GENOMIC DNA]</scope>
    <source>
        <strain evidence="2">cv. SF193</strain>
    </source>
</reference>
<organism evidence="1 2">
    <name type="scientific">Helianthus annuus</name>
    <name type="common">Common sunflower</name>
    <dbReference type="NCBI Taxonomy" id="4232"/>
    <lineage>
        <taxon>Eukaryota</taxon>
        <taxon>Viridiplantae</taxon>
        <taxon>Streptophyta</taxon>
        <taxon>Embryophyta</taxon>
        <taxon>Tracheophyta</taxon>
        <taxon>Spermatophyta</taxon>
        <taxon>Magnoliopsida</taxon>
        <taxon>eudicotyledons</taxon>
        <taxon>Gunneridae</taxon>
        <taxon>Pentapetalae</taxon>
        <taxon>asterids</taxon>
        <taxon>campanulids</taxon>
        <taxon>Asterales</taxon>
        <taxon>Asteraceae</taxon>
        <taxon>Asteroideae</taxon>
        <taxon>Heliantheae alliance</taxon>
        <taxon>Heliantheae</taxon>
        <taxon>Helianthus</taxon>
    </lineage>
</organism>
<dbReference type="AlphaFoldDB" id="A0A251UCL1"/>
<dbReference type="EMBL" id="CM007896">
    <property type="protein sequence ID" value="OTG21065.1"/>
    <property type="molecule type" value="Genomic_DNA"/>
</dbReference>